<organism evidence="2 3">
    <name type="scientific">Marasmius oreades</name>
    <name type="common">fairy-ring Marasmius</name>
    <dbReference type="NCBI Taxonomy" id="181124"/>
    <lineage>
        <taxon>Eukaryota</taxon>
        <taxon>Fungi</taxon>
        <taxon>Dikarya</taxon>
        <taxon>Basidiomycota</taxon>
        <taxon>Agaricomycotina</taxon>
        <taxon>Agaricomycetes</taxon>
        <taxon>Agaricomycetidae</taxon>
        <taxon>Agaricales</taxon>
        <taxon>Marasmiineae</taxon>
        <taxon>Marasmiaceae</taxon>
        <taxon>Marasmius</taxon>
    </lineage>
</organism>
<name>A0A9P7S3H2_9AGAR</name>
<keyword evidence="3" id="KW-1185">Reference proteome</keyword>
<dbReference type="InterPro" id="IPR035992">
    <property type="entry name" value="Ricin_B-like_lectins"/>
</dbReference>
<sequence>MSTDSHLQLFYLKPGTYRIINVKDGKAIDLSGADGKSIISYAEKGDSNQLWIFKHLGAGHSIQSACNGMHLSVNRRNPLGNPIEASRYPVSWELDVFDFQDNVYRGAVFDARDSGKVTSSIALFHSDQQAHCGFFSQIDLQEEQMPIPQYQLWRLVQCVDPYHSTPHRTKAEPDYGSFSEWETSEQTTIPPASSAGHTKADTVIDAEGLKIGGNGEIGITTTTTTTTVTQVKRLNVG</sequence>
<dbReference type="EMBL" id="CM032184">
    <property type="protein sequence ID" value="KAG7094026.1"/>
    <property type="molecule type" value="Genomic_DNA"/>
</dbReference>
<feature type="domain" description="Ricin B lectin" evidence="1">
    <location>
        <begin position="8"/>
        <end position="77"/>
    </location>
</feature>
<dbReference type="SUPFAM" id="SSF50370">
    <property type="entry name" value="Ricin B-like lectins"/>
    <property type="match status" value="1"/>
</dbReference>
<comment type="caution">
    <text evidence="2">The sequence shown here is derived from an EMBL/GenBank/DDBJ whole genome shotgun (WGS) entry which is preliminary data.</text>
</comment>
<gene>
    <name evidence="2" type="ORF">E1B28_007648</name>
</gene>
<dbReference type="Gene3D" id="2.80.10.50">
    <property type="match status" value="1"/>
</dbReference>
<dbReference type="GeneID" id="66076724"/>
<dbReference type="OrthoDB" id="3228793at2759"/>
<dbReference type="KEGG" id="more:E1B28_007648"/>
<dbReference type="AlphaFoldDB" id="A0A9P7S3H2"/>
<protein>
    <recommendedName>
        <fullName evidence="1">Ricin B lectin domain-containing protein</fullName>
    </recommendedName>
</protein>
<evidence type="ECO:0000313" key="2">
    <source>
        <dbReference type="EMBL" id="KAG7094026.1"/>
    </source>
</evidence>
<dbReference type="RefSeq" id="XP_043010496.1">
    <property type="nucleotide sequence ID" value="XM_043152410.1"/>
</dbReference>
<proteinExistence type="predicted"/>
<evidence type="ECO:0000259" key="1">
    <source>
        <dbReference type="Pfam" id="PF14200"/>
    </source>
</evidence>
<reference evidence="2" key="1">
    <citation type="journal article" date="2021" name="Genome Biol. Evol.">
        <title>The assembled and annotated genome of the fairy-ring fungus Marasmius oreades.</title>
        <authorList>
            <person name="Hiltunen M."/>
            <person name="Ament-Velasquez S.L."/>
            <person name="Johannesson H."/>
        </authorList>
    </citation>
    <scope>NUCLEOTIDE SEQUENCE</scope>
    <source>
        <strain evidence="2">03SP1</strain>
    </source>
</reference>
<dbReference type="Pfam" id="PF14200">
    <property type="entry name" value="RicinB_lectin_2"/>
    <property type="match status" value="1"/>
</dbReference>
<evidence type="ECO:0000313" key="3">
    <source>
        <dbReference type="Proteomes" id="UP001049176"/>
    </source>
</evidence>
<accession>A0A9P7S3H2</accession>
<dbReference type="InterPro" id="IPR000772">
    <property type="entry name" value="Ricin_B_lectin"/>
</dbReference>
<dbReference type="Proteomes" id="UP001049176">
    <property type="component" value="Chromosome 4"/>
</dbReference>